<dbReference type="HOGENOM" id="CLU_097408_2_0_1"/>
<name>G8YTL7_PICSO</name>
<gene>
    <name evidence="7" type="primary">Piso0_000298</name>
    <name evidence="7" type="ORF">GNLVRS01_PISO0B06337g</name>
</gene>
<dbReference type="GO" id="GO:0019464">
    <property type="term" value="P:glycine decarboxylation via glycine cleavage system"/>
    <property type="evidence" value="ECO:0007669"/>
    <property type="project" value="UniProtKB-UniRule"/>
</dbReference>
<evidence type="ECO:0000313" key="7">
    <source>
        <dbReference type="EMBL" id="CCE73268.1"/>
    </source>
</evidence>
<dbReference type="Pfam" id="PF01597">
    <property type="entry name" value="GCV_H"/>
    <property type="match status" value="1"/>
</dbReference>
<dbReference type="PANTHER" id="PTHR11715:SF3">
    <property type="entry name" value="GLYCINE CLEAVAGE SYSTEM H PROTEIN-RELATED"/>
    <property type="match status" value="1"/>
</dbReference>
<comment type="function">
    <text evidence="5">The H protein shuttles the methylamine group of glycine from the P protein to the T protein.</text>
</comment>
<dbReference type="EMBL" id="FO082058">
    <property type="protein sequence ID" value="CCE73268.1"/>
    <property type="molecule type" value="Genomic_DNA"/>
</dbReference>
<dbReference type="STRING" id="559304.G8YTL7"/>
<comment type="subcellular location">
    <subcellularLocation>
        <location evidence="5">Mitochondrion</location>
    </subcellularLocation>
</comment>
<evidence type="ECO:0000259" key="6">
    <source>
        <dbReference type="PROSITE" id="PS50968"/>
    </source>
</evidence>
<dbReference type="PANTHER" id="PTHR11715">
    <property type="entry name" value="GLYCINE CLEAVAGE SYSTEM H PROTEIN"/>
    <property type="match status" value="1"/>
</dbReference>
<accession>G8YTL7</accession>
<dbReference type="InterPro" id="IPR000089">
    <property type="entry name" value="Biotin_lipoyl"/>
</dbReference>
<proteinExistence type="inferred from homology"/>
<dbReference type="Gene3D" id="2.40.50.100">
    <property type="match status" value="1"/>
</dbReference>
<keyword evidence="2 4" id="KW-0450">Lipoyl</keyword>
<evidence type="ECO:0000256" key="4">
    <source>
        <dbReference type="PIRSR" id="PIRSR617453-50"/>
    </source>
</evidence>
<dbReference type="Proteomes" id="UP000005222">
    <property type="component" value="Chromosome B"/>
</dbReference>
<dbReference type="OMA" id="KEHEWIR"/>
<protein>
    <recommendedName>
        <fullName evidence="5">Glycine cleavage system H protein</fullName>
    </recommendedName>
</protein>
<dbReference type="GO" id="GO:0005960">
    <property type="term" value="C:glycine cleavage complex"/>
    <property type="evidence" value="ECO:0007669"/>
    <property type="project" value="UniProtKB-UniRule"/>
</dbReference>
<keyword evidence="5" id="KW-0496">Mitochondrion</keyword>
<dbReference type="FunCoup" id="G8YTL7">
    <property type="interactions" value="1461"/>
</dbReference>
<keyword evidence="3 5" id="KW-0809">Transit peptide</keyword>
<dbReference type="GO" id="GO:0005739">
    <property type="term" value="C:mitochondrion"/>
    <property type="evidence" value="ECO:0007669"/>
    <property type="project" value="UniProtKB-SubCell"/>
</dbReference>
<sequence>MLRNIAGLRSGLRFAPQISKNLIGGKIAPVSSIGFVRFNSNNHKLNTDSRAFKYSQEGPSFVKFTEEHEWLAIHKDDTAFIGITSYASDSLGDATFIEVPEVGDRVEVGDSIGSVESVKSASEIYSPVAGEVVAINETLESSPQLINEDPQGEAWIAQIKLNETADVVGQQENLLTAEEYEASLQEQ</sequence>
<dbReference type="SUPFAM" id="SSF51230">
    <property type="entry name" value="Single hybrid motif"/>
    <property type="match status" value="1"/>
</dbReference>
<dbReference type="eggNOG" id="KOG3373">
    <property type="taxonomic scope" value="Eukaryota"/>
</dbReference>
<feature type="modified residue" description="N6-lipoyllysine" evidence="4">
    <location>
        <position position="119"/>
    </location>
</feature>
<comment type="cofactor">
    <cofactor evidence="5">
        <name>(R)-lipoate</name>
        <dbReference type="ChEBI" id="CHEBI:83088"/>
    </cofactor>
    <text evidence="5">Binds 1 lipoyl cofactor covalently.</text>
</comment>
<dbReference type="InParanoid" id="G8YTL7"/>
<dbReference type="PROSITE" id="PS50968">
    <property type="entry name" value="BIOTINYL_LIPOYL"/>
    <property type="match status" value="1"/>
</dbReference>
<organism evidence="7 8">
    <name type="scientific">Pichia sorbitophila (strain ATCC MYA-4447 / BCRC 22081 / CBS 7064 / NBRC 10061 / NRRL Y-12695)</name>
    <name type="common">Hybrid yeast</name>
    <dbReference type="NCBI Taxonomy" id="559304"/>
    <lineage>
        <taxon>Eukaryota</taxon>
        <taxon>Fungi</taxon>
        <taxon>Dikarya</taxon>
        <taxon>Ascomycota</taxon>
        <taxon>Saccharomycotina</taxon>
        <taxon>Pichiomycetes</taxon>
        <taxon>Debaryomycetaceae</taxon>
        <taxon>Millerozyma</taxon>
    </lineage>
</organism>
<dbReference type="InterPro" id="IPR017453">
    <property type="entry name" value="GCV_H_sub"/>
</dbReference>
<keyword evidence="8" id="KW-1185">Reference proteome</keyword>
<evidence type="ECO:0000313" key="8">
    <source>
        <dbReference type="Proteomes" id="UP000005222"/>
    </source>
</evidence>
<evidence type="ECO:0000256" key="5">
    <source>
        <dbReference type="RuleBase" id="RU364055"/>
    </source>
</evidence>
<dbReference type="CDD" id="cd06848">
    <property type="entry name" value="GCS_H"/>
    <property type="match status" value="1"/>
</dbReference>
<dbReference type="HAMAP" id="MF_00272">
    <property type="entry name" value="GcvH"/>
    <property type="match status" value="1"/>
</dbReference>
<dbReference type="GO" id="GO:0009249">
    <property type="term" value="P:protein lipoylation"/>
    <property type="evidence" value="ECO:0007669"/>
    <property type="project" value="TreeGrafter"/>
</dbReference>
<comment type="similarity">
    <text evidence="1 5">Belongs to the GcvH family.</text>
</comment>
<dbReference type="NCBIfam" id="TIGR00527">
    <property type="entry name" value="gcvH"/>
    <property type="match status" value="1"/>
</dbReference>
<evidence type="ECO:0000256" key="1">
    <source>
        <dbReference type="ARBA" id="ARBA00009249"/>
    </source>
</evidence>
<reference evidence="7 8" key="1">
    <citation type="journal article" date="2012" name="G3 (Bethesda)">
        <title>Pichia sorbitophila, an interspecies yeast hybrid reveals early steps of genome resolution following polyploidization.</title>
        <authorList>
            <person name="Leh Louis V."/>
            <person name="Despons L."/>
            <person name="Friedrich A."/>
            <person name="Martin T."/>
            <person name="Durrens P."/>
            <person name="Casaregola S."/>
            <person name="Neuveglise C."/>
            <person name="Fairhead C."/>
            <person name="Marck C."/>
            <person name="Cruz J.A."/>
            <person name="Straub M.L."/>
            <person name="Kugler V."/>
            <person name="Sacerdot C."/>
            <person name="Uzunov Z."/>
            <person name="Thierry A."/>
            <person name="Weiss S."/>
            <person name="Bleykasten C."/>
            <person name="De Montigny J."/>
            <person name="Jacques N."/>
            <person name="Jung P."/>
            <person name="Lemaire M."/>
            <person name="Mallet S."/>
            <person name="Morel G."/>
            <person name="Richard G.F."/>
            <person name="Sarkar A."/>
            <person name="Savel G."/>
            <person name="Schacherer J."/>
            <person name="Seret M.L."/>
            <person name="Talla E."/>
            <person name="Samson G."/>
            <person name="Jubin C."/>
            <person name="Poulain J."/>
            <person name="Vacherie B."/>
            <person name="Barbe V."/>
            <person name="Pelletier E."/>
            <person name="Sherman D.J."/>
            <person name="Westhof E."/>
            <person name="Weissenbach J."/>
            <person name="Baret P.V."/>
            <person name="Wincker P."/>
            <person name="Gaillardin C."/>
            <person name="Dujon B."/>
            <person name="Souciet J.L."/>
        </authorList>
    </citation>
    <scope>NUCLEOTIDE SEQUENCE [LARGE SCALE GENOMIC DNA]</scope>
    <source>
        <strain evidence="8">ATCC MYA-4447 / BCRC 22081 / CBS 7064 / NBRC 10061 / NRRL Y-12695</strain>
    </source>
</reference>
<dbReference type="PROSITE" id="PS00189">
    <property type="entry name" value="LIPOYL"/>
    <property type="match status" value="1"/>
</dbReference>
<dbReference type="OrthoDB" id="10264154at2759"/>
<comment type="subunit">
    <text evidence="5">The glycine cleavage system is composed of four proteins: P, T, L and H.</text>
</comment>
<dbReference type="InterPro" id="IPR011053">
    <property type="entry name" value="Single_hybrid_motif"/>
</dbReference>
<feature type="domain" description="Lipoyl-binding" evidence="6">
    <location>
        <begin position="78"/>
        <end position="160"/>
    </location>
</feature>
<dbReference type="InterPro" id="IPR003016">
    <property type="entry name" value="2-oxoA_DH_lipoyl-BS"/>
</dbReference>
<evidence type="ECO:0000256" key="2">
    <source>
        <dbReference type="ARBA" id="ARBA00022823"/>
    </source>
</evidence>
<dbReference type="InterPro" id="IPR002930">
    <property type="entry name" value="GCV_H"/>
</dbReference>
<dbReference type="AlphaFoldDB" id="G8YTL7"/>
<dbReference type="NCBIfam" id="NF002270">
    <property type="entry name" value="PRK01202.1"/>
    <property type="match status" value="1"/>
</dbReference>
<evidence type="ECO:0000256" key="3">
    <source>
        <dbReference type="ARBA" id="ARBA00022946"/>
    </source>
</evidence>
<dbReference type="InterPro" id="IPR033753">
    <property type="entry name" value="GCV_H/Fam206"/>
</dbReference>